<feature type="signal peptide" evidence="2">
    <location>
        <begin position="1"/>
        <end position="20"/>
    </location>
</feature>
<sequence length="106" mass="11976">MRRPIFICVVVLATIPMFSAQSGSDKESGPLTSRSQIRGESSEPDTNKGERKREEEESKCKKVKSARWCCMNFLKYFEPNVKPEVNPHVGSYFQLCRGATVPRYGG</sequence>
<feature type="compositionally biased region" description="Polar residues" evidence="1">
    <location>
        <begin position="30"/>
        <end position="39"/>
    </location>
</feature>
<keyword evidence="2" id="KW-0732">Signal</keyword>
<evidence type="ECO:0000256" key="1">
    <source>
        <dbReference type="SAM" id="MobiDB-lite"/>
    </source>
</evidence>
<reference evidence="3" key="2">
    <citation type="submission" date="2011-02" db="EMBL/GenBank/DDBJ databases">
        <authorList>
            <person name="MacLean D."/>
        </authorList>
    </citation>
    <scope>NUCLEOTIDE SEQUENCE</scope>
</reference>
<feature type="chain" id="PRO_5003261756" evidence="2">
    <location>
        <begin position="21"/>
        <end position="106"/>
    </location>
</feature>
<protein>
    <submittedName>
        <fullName evidence="3">AlNc14C233G9321 protein</fullName>
    </submittedName>
</protein>
<dbReference type="EMBL" id="FR824278">
    <property type="protein sequence ID" value="CCA24301.1"/>
    <property type="molecule type" value="Genomic_DNA"/>
</dbReference>
<feature type="compositionally biased region" description="Basic and acidic residues" evidence="1">
    <location>
        <begin position="45"/>
        <end position="60"/>
    </location>
</feature>
<feature type="region of interest" description="Disordered" evidence="1">
    <location>
        <begin position="20"/>
        <end position="60"/>
    </location>
</feature>
<reference evidence="3" key="1">
    <citation type="journal article" date="2011" name="PLoS Biol.">
        <title>Gene gain and loss during evolution of obligate parasitism in the white rust pathogen of Arabidopsis thaliana.</title>
        <authorList>
            <person name="Kemen E."/>
            <person name="Gardiner A."/>
            <person name="Schultz-Larsen T."/>
            <person name="Kemen A.C."/>
            <person name="Balmuth A.L."/>
            <person name="Robert-Seilaniantz A."/>
            <person name="Bailey K."/>
            <person name="Holub E."/>
            <person name="Studholme D.J."/>
            <person name="Maclean D."/>
            <person name="Jones J.D."/>
        </authorList>
    </citation>
    <scope>NUCLEOTIDE SEQUENCE</scope>
</reference>
<evidence type="ECO:0000313" key="3">
    <source>
        <dbReference type="EMBL" id="CCA24301.1"/>
    </source>
</evidence>
<evidence type="ECO:0000256" key="2">
    <source>
        <dbReference type="SAM" id="SignalP"/>
    </source>
</evidence>
<dbReference type="AlphaFoldDB" id="F0WSH8"/>
<gene>
    <name evidence="3" type="primary">AlNc14C233G9321</name>
    <name evidence="3" type="ORF">ALNC14_104450</name>
</gene>
<proteinExistence type="predicted"/>
<organism evidence="3">
    <name type="scientific">Albugo laibachii Nc14</name>
    <dbReference type="NCBI Taxonomy" id="890382"/>
    <lineage>
        <taxon>Eukaryota</taxon>
        <taxon>Sar</taxon>
        <taxon>Stramenopiles</taxon>
        <taxon>Oomycota</taxon>
        <taxon>Peronosporomycetes</taxon>
        <taxon>Albuginales</taxon>
        <taxon>Albuginaceae</taxon>
        <taxon>Albugo</taxon>
    </lineage>
</organism>
<dbReference type="HOGENOM" id="CLU_2228209_0_0_1"/>
<accession>F0WSH8</accession>
<name>F0WSH8_9STRA</name>